<feature type="region of interest" description="Disordered" evidence="5">
    <location>
        <begin position="1"/>
        <end position="31"/>
    </location>
</feature>
<protein>
    <submittedName>
        <fullName evidence="8">S17A5-like protein</fullName>
    </submittedName>
</protein>
<dbReference type="SUPFAM" id="SSF103473">
    <property type="entry name" value="MFS general substrate transporter"/>
    <property type="match status" value="1"/>
</dbReference>
<evidence type="ECO:0000256" key="5">
    <source>
        <dbReference type="SAM" id="MobiDB-lite"/>
    </source>
</evidence>
<dbReference type="InterPro" id="IPR011701">
    <property type="entry name" value="MFS"/>
</dbReference>
<evidence type="ECO:0000259" key="7">
    <source>
        <dbReference type="PROSITE" id="PS50850"/>
    </source>
</evidence>
<feature type="transmembrane region" description="Helical" evidence="6">
    <location>
        <begin position="211"/>
        <end position="233"/>
    </location>
</feature>
<name>A0ABY7E200_MYAAR</name>
<feature type="transmembrane region" description="Helical" evidence="6">
    <location>
        <begin position="359"/>
        <end position="381"/>
    </location>
</feature>
<evidence type="ECO:0000256" key="3">
    <source>
        <dbReference type="ARBA" id="ARBA00022989"/>
    </source>
</evidence>
<dbReference type="InterPro" id="IPR036259">
    <property type="entry name" value="MFS_trans_sf"/>
</dbReference>
<comment type="subcellular location">
    <subcellularLocation>
        <location evidence="1">Membrane</location>
        <topology evidence="1">Multi-pass membrane protein</topology>
    </subcellularLocation>
</comment>
<feature type="transmembrane region" description="Helical" evidence="6">
    <location>
        <begin position="145"/>
        <end position="165"/>
    </location>
</feature>
<feature type="domain" description="Major facilitator superfamily (MFS) profile" evidence="7">
    <location>
        <begin position="43"/>
        <end position="477"/>
    </location>
</feature>
<evidence type="ECO:0000313" key="8">
    <source>
        <dbReference type="EMBL" id="WAR04025.1"/>
    </source>
</evidence>
<evidence type="ECO:0000256" key="4">
    <source>
        <dbReference type="ARBA" id="ARBA00023136"/>
    </source>
</evidence>
<evidence type="ECO:0000256" key="2">
    <source>
        <dbReference type="ARBA" id="ARBA00022692"/>
    </source>
</evidence>
<feature type="transmembrane region" description="Helical" evidence="6">
    <location>
        <begin position="177"/>
        <end position="199"/>
    </location>
</feature>
<dbReference type="Proteomes" id="UP001164746">
    <property type="component" value="Chromosome 4"/>
</dbReference>
<feature type="compositionally biased region" description="Basic and acidic residues" evidence="5">
    <location>
        <begin position="13"/>
        <end position="26"/>
    </location>
</feature>
<dbReference type="PROSITE" id="PS50850">
    <property type="entry name" value="MFS"/>
    <property type="match status" value="1"/>
</dbReference>
<evidence type="ECO:0000256" key="6">
    <source>
        <dbReference type="SAM" id="Phobius"/>
    </source>
</evidence>
<sequence>MTKKFSDGTVYESVKKEQDGSKDESSHPPSVNSVCCPCRLILAGMGFWYGVLFYGLSTNMSVAIVCMAKPPDGNSSGYQILTNISIANNDLASCESTYDEQLSAETAEFKWSKKTQSLILSGFFYGFMVTQVPGGWMASRFGGKIVIGLSMALASLCTLLIPVLARASPYAVVFDRIVIGISSGIAVPGWYALTGAWALPNERTRFICTLWIGQTIGSVAGNAISGFLCVHGFDNGWASIFYLYGAFGVLFVTAWSLLVFDSPERHPRISQMEYVLVRSHLTQTTECAVSKTKNGMYSALPWISMLVGVILAGIGADSFRAKGCFSVTMVRKLFQVSASIGLAVFLCVVGFLTCDQRGLVIACLCACTMLEGLGFGAGYTCNWVDMSPRFASLLFAVSNTFASIPGIVVPLIVAELTENQTSEDWRVVLVGASVISVLGALVYGMFSSSDLAPWSGQEHAEMEVESTDSKRCLETIA</sequence>
<gene>
    <name evidence="8" type="ORF">MAR_010583</name>
</gene>
<dbReference type="Gene3D" id="1.20.1250.20">
    <property type="entry name" value="MFS general substrate transporter like domains"/>
    <property type="match status" value="2"/>
</dbReference>
<evidence type="ECO:0000313" key="9">
    <source>
        <dbReference type="Proteomes" id="UP001164746"/>
    </source>
</evidence>
<organism evidence="8 9">
    <name type="scientific">Mya arenaria</name>
    <name type="common">Soft-shell clam</name>
    <dbReference type="NCBI Taxonomy" id="6604"/>
    <lineage>
        <taxon>Eukaryota</taxon>
        <taxon>Metazoa</taxon>
        <taxon>Spiralia</taxon>
        <taxon>Lophotrochozoa</taxon>
        <taxon>Mollusca</taxon>
        <taxon>Bivalvia</taxon>
        <taxon>Autobranchia</taxon>
        <taxon>Heteroconchia</taxon>
        <taxon>Euheterodonta</taxon>
        <taxon>Imparidentia</taxon>
        <taxon>Neoheterodontei</taxon>
        <taxon>Myida</taxon>
        <taxon>Myoidea</taxon>
        <taxon>Myidae</taxon>
        <taxon>Mya</taxon>
    </lineage>
</organism>
<feature type="transmembrane region" description="Helical" evidence="6">
    <location>
        <begin position="299"/>
        <end position="321"/>
    </location>
</feature>
<dbReference type="InterPro" id="IPR050382">
    <property type="entry name" value="MFS_Na/Anion_cotransporter"/>
</dbReference>
<feature type="transmembrane region" description="Helical" evidence="6">
    <location>
        <begin position="393"/>
        <end position="413"/>
    </location>
</feature>
<keyword evidence="3 6" id="KW-1133">Transmembrane helix</keyword>
<dbReference type="Pfam" id="PF07690">
    <property type="entry name" value="MFS_1"/>
    <property type="match status" value="1"/>
</dbReference>
<feature type="transmembrane region" description="Helical" evidence="6">
    <location>
        <begin position="118"/>
        <end position="139"/>
    </location>
</feature>
<dbReference type="EMBL" id="CP111015">
    <property type="protein sequence ID" value="WAR04025.1"/>
    <property type="molecule type" value="Genomic_DNA"/>
</dbReference>
<feature type="transmembrane region" description="Helical" evidence="6">
    <location>
        <begin position="425"/>
        <end position="446"/>
    </location>
</feature>
<dbReference type="PANTHER" id="PTHR11662">
    <property type="entry name" value="SOLUTE CARRIER FAMILY 17"/>
    <property type="match status" value="1"/>
</dbReference>
<feature type="transmembrane region" description="Helical" evidence="6">
    <location>
        <begin position="240"/>
        <end position="260"/>
    </location>
</feature>
<feature type="transmembrane region" description="Helical" evidence="6">
    <location>
        <begin position="333"/>
        <end position="353"/>
    </location>
</feature>
<dbReference type="InterPro" id="IPR020846">
    <property type="entry name" value="MFS_dom"/>
</dbReference>
<proteinExistence type="predicted"/>
<keyword evidence="9" id="KW-1185">Reference proteome</keyword>
<evidence type="ECO:0000256" key="1">
    <source>
        <dbReference type="ARBA" id="ARBA00004141"/>
    </source>
</evidence>
<reference evidence="8" key="1">
    <citation type="submission" date="2022-11" db="EMBL/GenBank/DDBJ databases">
        <title>Centuries of genome instability and evolution in soft-shell clam transmissible cancer (bioRxiv).</title>
        <authorList>
            <person name="Hart S.F.M."/>
            <person name="Yonemitsu M.A."/>
            <person name="Giersch R.M."/>
            <person name="Beal B.F."/>
            <person name="Arriagada G."/>
            <person name="Davis B.W."/>
            <person name="Ostrander E.A."/>
            <person name="Goff S.P."/>
            <person name="Metzger M.J."/>
        </authorList>
    </citation>
    <scope>NUCLEOTIDE SEQUENCE</scope>
    <source>
        <strain evidence="8">MELC-2E11</strain>
        <tissue evidence="8">Siphon/mantle</tissue>
    </source>
</reference>
<keyword evidence="2 6" id="KW-0812">Transmembrane</keyword>
<keyword evidence="4 6" id="KW-0472">Membrane</keyword>
<dbReference type="PANTHER" id="PTHR11662:SF399">
    <property type="entry name" value="FI19708P1-RELATED"/>
    <property type="match status" value="1"/>
</dbReference>
<feature type="transmembrane region" description="Helical" evidence="6">
    <location>
        <begin position="47"/>
        <end position="68"/>
    </location>
</feature>
<accession>A0ABY7E200</accession>